<dbReference type="PANTHER" id="PTHR14202">
    <property type="entry name" value="60 KDA RIBONUCLEOPROTEIN SSA/RO"/>
    <property type="match status" value="1"/>
</dbReference>
<protein>
    <recommendedName>
        <fullName evidence="4">TROVE domain-containing protein</fullName>
    </recommendedName>
</protein>
<dbReference type="OrthoDB" id="6098064at2759"/>
<dbReference type="GO" id="GO:0005737">
    <property type="term" value="C:cytoplasm"/>
    <property type="evidence" value="ECO:0007669"/>
    <property type="project" value="UniProtKB-SubCell"/>
</dbReference>
<dbReference type="GO" id="GO:0046872">
    <property type="term" value="F:metal ion binding"/>
    <property type="evidence" value="ECO:0007669"/>
    <property type="project" value="UniProtKB-KW"/>
</dbReference>
<dbReference type="InterPro" id="IPR037214">
    <property type="entry name" value="TROVE_dom_sf"/>
</dbReference>
<dbReference type="STRING" id="151549.A0A4C1UVY9"/>
<proteinExistence type="predicted"/>
<sequence>MLFTKFAWDFKSGSGQGWCKSIRAWYNSKDPMWLAKEFTRVKARCGRSHSVLLQKSHIKVAPGDVVRDAVIKYAIFGLKRAKQLMENIEGTSDVFDYIQRVEDLKHCEDPTAASAMIIQNKFSLDHVPTHFLTSQEVWDAILPQMSLNDILHNLHRLHNMGFLTSDSTTTTILISLLENKDMIKRSNLNPLNVYITICSYKKKSVPMKFEKLKVAVEKTARRRTKQKLDSKTGLWEWTITKCHTKEVKYWGFEKCVQRIVNVKSGTKSGDYRDDMNYVNYELWSNTPLLPNLSSNSVIVLDNATYYNKWSESALTSNSRKAEMQVWLKDKGIDVAPDLLRPQLHIN</sequence>
<dbReference type="InterPro" id="IPR040322">
    <property type="entry name" value="TROVE2"/>
</dbReference>
<evidence type="ECO:0000259" key="4">
    <source>
        <dbReference type="PROSITE" id="PS50988"/>
    </source>
</evidence>
<comment type="subcellular location">
    <subcellularLocation>
        <location evidence="1">Cytoplasm</location>
    </subcellularLocation>
</comment>
<dbReference type="AlphaFoldDB" id="A0A4C1UVY9"/>
<dbReference type="InterPro" id="IPR008858">
    <property type="entry name" value="TROVE_dom"/>
</dbReference>
<evidence type="ECO:0000256" key="1">
    <source>
        <dbReference type="ARBA" id="ARBA00004496"/>
    </source>
</evidence>
<name>A0A4C1UVY9_EUMVA</name>
<evidence type="ECO:0000313" key="5">
    <source>
        <dbReference type="EMBL" id="GBP29964.1"/>
    </source>
</evidence>
<evidence type="ECO:0000313" key="6">
    <source>
        <dbReference type="Proteomes" id="UP000299102"/>
    </source>
</evidence>
<feature type="domain" description="TROVE" evidence="4">
    <location>
        <begin position="1"/>
        <end position="230"/>
    </location>
</feature>
<organism evidence="5 6">
    <name type="scientific">Eumeta variegata</name>
    <name type="common">Bagworm moth</name>
    <name type="synonym">Eumeta japonica</name>
    <dbReference type="NCBI Taxonomy" id="151549"/>
    <lineage>
        <taxon>Eukaryota</taxon>
        <taxon>Metazoa</taxon>
        <taxon>Ecdysozoa</taxon>
        <taxon>Arthropoda</taxon>
        <taxon>Hexapoda</taxon>
        <taxon>Insecta</taxon>
        <taxon>Pterygota</taxon>
        <taxon>Neoptera</taxon>
        <taxon>Endopterygota</taxon>
        <taxon>Lepidoptera</taxon>
        <taxon>Glossata</taxon>
        <taxon>Ditrysia</taxon>
        <taxon>Tineoidea</taxon>
        <taxon>Psychidae</taxon>
        <taxon>Oiketicinae</taxon>
        <taxon>Eumeta</taxon>
    </lineage>
</organism>
<gene>
    <name evidence="5" type="ORF">EVAR_22862_1</name>
</gene>
<reference evidence="5 6" key="1">
    <citation type="journal article" date="2019" name="Commun. Biol.">
        <title>The bagworm genome reveals a unique fibroin gene that provides high tensile strength.</title>
        <authorList>
            <person name="Kono N."/>
            <person name="Nakamura H."/>
            <person name="Ohtoshi R."/>
            <person name="Tomita M."/>
            <person name="Numata K."/>
            <person name="Arakawa K."/>
        </authorList>
    </citation>
    <scope>NUCLEOTIDE SEQUENCE [LARGE SCALE GENOMIC DNA]</scope>
</reference>
<dbReference type="EMBL" id="BGZK01000227">
    <property type="protein sequence ID" value="GBP29964.1"/>
    <property type="molecule type" value="Genomic_DNA"/>
</dbReference>
<evidence type="ECO:0000256" key="2">
    <source>
        <dbReference type="ARBA" id="ARBA00022490"/>
    </source>
</evidence>
<dbReference type="SUPFAM" id="SSF140864">
    <property type="entry name" value="TROVE domain-like"/>
    <property type="match status" value="1"/>
</dbReference>
<dbReference type="GO" id="GO:1990904">
    <property type="term" value="C:ribonucleoprotein complex"/>
    <property type="evidence" value="ECO:0007669"/>
    <property type="project" value="TreeGrafter"/>
</dbReference>
<dbReference type="Proteomes" id="UP000299102">
    <property type="component" value="Unassembled WGS sequence"/>
</dbReference>
<dbReference type="GO" id="GO:0003723">
    <property type="term" value="F:RNA binding"/>
    <property type="evidence" value="ECO:0007669"/>
    <property type="project" value="InterPro"/>
</dbReference>
<comment type="caution">
    <text evidence="5">The sequence shown here is derived from an EMBL/GenBank/DDBJ whole genome shotgun (WGS) entry which is preliminary data.</text>
</comment>
<accession>A0A4C1UVY9</accession>
<keyword evidence="6" id="KW-1185">Reference proteome</keyword>
<dbReference type="Pfam" id="PF05731">
    <property type="entry name" value="TROVE"/>
    <property type="match status" value="1"/>
</dbReference>
<dbReference type="PANTHER" id="PTHR14202:SF0">
    <property type="entry name" value="RNA-BINDING PROTEIN RO60"/>
    <property type="match status" value="1"/>
</dbReference>
<dbReference type="PROSITE" id="PS50988">
    <property type="entry name" value="TROVE"/>
    <property type="match status" value="1"/>
</dbReference>
<evidence type="ECO:0000256" key="3">
    <source>
        <dbReference type="ARBA" id="ARBA00022723"/>
    </source>
</evidence>
<keyword evidence="3" id="KW-0479">Metal-binding</keyword>
<keyword evidence="2" id="KW-0963">Cytoplasm</keyword>